<feature type="binding site" evidence="5">
    <location>
        <begin position="92"/>
        <end position="95"/>
    </location>
    <ligand>
        <name>FAD</name>
        <dbReference type="ChEBI" id="CHEBI:57692"/>
    </ligand>
</feature>
<dbReference type="SUPFAM" id="SSF51905">
    <property type="entry name" value="FAD/NAD(P)-binding domain"/>
    <property type="match status" value="1"/>
</dbReference>
<dbReference type="PROSITE" id="PS51257">
    <property type="entry name" value="PROKAR_LIPOPROTEIN"/>
    <property type="match status" value="1"/>
</dbReference>
<dbReference type="InterPro" id="IPR007867">
    <property type="entry name" value="GMC_OxRtase_C"/>
</dbReference>
<evidence type="ECO:0000256" key="2">
    <source>
        <dbReference type="ARBA" id="ARBA00010790"/>
    </source>
</evidence>
<feature type="binding site" evidence="5">
    <location>
        <position position="196"/>
    </location>
    <ligand>
        <name>FAD</name>
        <dbReference type="ChEBI" id="CHEBI:57692"/>
    </ligand>
</feature>
<evidence type="ECO:0000313" key="10">
    <source>
        <dbReference type="Proteomes" id="UP000186336"/>
    </source>
</evidence>
<organism evidence="9 10">
    <name type="scientific">Tateyamaria omphalii</name>
    <dbReference type="NCBI Taxonomy" id="299262"/>
    <lineage>
        <taxon>Bacteria</taxon>
        <taxon>Pseudomonadati</taxon>
        <taxon>Pseudomonadota</taxon>
        <taxon>Alphaproteobacteria</taxon>
        <taxon>Rhodobacterales</taxon>
        <taxon>Roseobacteraceae</taxon>
        <taxon>Tateyamaria</taxon>
    </lineage>
</organism>
<evidence type="ECO:0000256" key="5">
    <source>
        <dbReference type="PIRSR" id="PIRSR000137-2"/>
    </source>
</evidence>
<evidence type="ECO:0000256" key="4">
    <source>
        <dbReference type="ARBA" id="ARBA00022827"/>
    </source>
</evidence>
<dbReference type="STRING" id="299262.BWR18_03260"/>
<dbReference type="InterPro" id="IPR000172">
    <property type="entry name" value="GMC_OxRdtase_N"/>
</dbReference>
<dbReference type="GO" id="GO:0050660">
    <property type="term" value="F:flavin adenine dinucleotide binding"/>
    <property type="evidence" value="ECO:0007669"/>
    <property type="project" value="InterPro"/>
</dbReference>
<name>A0A1P8MRW1_9RHOB</name>
<keyword evidence="4 5" id="KW-0274">FAD</keyword>
<dbReference type="RefSeq" id="WP_076626687.1">
    <property type="nucleotide sequence ID" value="NZ_CP019312.1"/>
</dbReference>
<sequence>MTREYDHIVVGGGSAGCAVAARLAERPGAQVCVVEAGPSDQDIRVKIPFGLVNLLGSNVRNWKRQTVPMASAGGRQVAVPRGRMLGGSGSINSMVWFRGTRADFDAWGLPGWDSTTVWDAFDSIEGRMTPARLPHPHPLSDAFGRVFPANDPNAPPTPERQSAGVFHTNMRRGARWSAADGFLRPSGADVVTGAEVDQVTFEGPRATGVKLRDGRTLKARAGVVLSAGSIESPMILMRSGIGPGADLQGAGIDVRLDAPGVGANLHDHPGFGLHFKGQGSGYGLTLGQLPAWALSPVQWLLMRSGRLTSNTVEAGAFYSVTDSDVPDIQTHFLPFLMGWQGKAIIWGSGYFADVCLCQPSSRGRLRIGKDRFQPLIDLNLFGDDWDLDMMVRGVERLRQILDTAPFEHRGAPEGFPGTGVTGDALREVIRTRAGTAYHPVGTVALGGPLDARGAVKGIENLWVADASVMPRITSANTNAPSMMIGWQIGGHVAAAATATPAASCRVAT</sequence>
<reference evidence="9 10" key="1">
    <citation type="submission" date="2017-01" db="EMBL/GenBank/DDBJ databases">
        <title>Complete genome of Tateyamaria omphalii DOK1-4 isolated from seawater in Dokdo.</title>
        <authorList>
            <person name="Kim J.H."/>
            <person name="Chi W.-J."/>
        </authorList>
    </citation>
    <scope>NUCLEOTIDE SEQUENCE [LARGE SCALE GENOMIC DNA]</scope>
    <source>
        <strain evidence="9 10">DOK1-4</strain>
    </source>
</reference>
<dbReference type="PROSITE" id="PS00624">
    <property type="entry name" value="GMC_OXRED_2"/>
    <property type="match status" value="1"/>
</dbReference>
<dbReference type="SUPFAM" id="SSF54373">
    <property type="entry name" value="FAD-linked reductases, C-terminal domain"/>
    <property type="match status" value="1"/>
</dbReference>
<dbReference type="PANTHER" id="PTHR11552:SF147">
    <property type="entry name" value="CHOLINE DEHYDROGENASE, MITOCHONDRIAL"/>
    <property type="match status" value="1"/>
</dbReference>
<gene>
    <name evidence="9" type="ORF">BWR18_03260</name>
</gene>
<dbReference type="Pfam" id="PF00732">
    <property type="entry name" value="GMC_oxred_N"/>
    <property type="match status" value="1"/>
</dbReference>
<comment type="cofactor">
    <cofactor evidence="1 5">
        <name>FAD</name>
        <dbReference type="ChEBI" id="CHEBI:57692"/>
    </cofactor>
</comment>
<evidence type="ECO:0000313" key="9">
    <source>
        <dbReference type="EMBL" id="APX10820.1"/>
    </source>
</evidence>
<feature type="domain" description="Glucose-methanol-choline oxidoreductase N-terminal" evidence="7">
    <location>
        <begin position="82"/>
        <end position="105"/>
    </location>
</feature>
<dbReference type="PIRSF" id="PIRSF000137">
    <property type="entry name" value="Alcohol_oxidase"/>
    <property type="match status" value="1"/>
</dbReference>
<dbReference type="PANTHER" id="PTHR11552">
    <property type="entry name" value="GLUCOSE-METHANOL-CHOLINE GMC OXIDOREDUCTASE"/>
    <property type="match status" value="1"/>
</dbReference>
<evidence type="ECO:0000259" key="8">
    <source>
        <dbReference type="PROSITE" id="PS00624"/>
    </source>
</evidence>
<evidence type="ECO:0000256" key="1">
    <source>
        <dbReference type="ARBA" id="ARBA00001974"/>
    </source>
</evidence>
<dbReference type="PROSITE" id="PS00623">
    <property type="entry name" value="GMC_OXRED_1"/>
    <property type="match status" value="1"/>
</dbReference>
<dbReference type="InterPro" id="IPR036188">
    <property type="entry name" value="FAD/NAD-bd_sf"/>
</dbReference>
<dbReference type="EMBL" id="CP019312">
    <property type="protein sequence ID" value="APX10820.1"/>
    <property type="molecule type" value="Genomic_DNA"/>
</dbReference>
<dbReference type="Gene3D" id="3.50.50.60">
    <property type="entry name" value="FAD/NAD(P)-binding domain"/>
    <property type="match status" value="1"/>
</dbReference>
<evidence type="ECO:0000259" key="7">
    <source>
        <dbReference type="PROSITE" id="PS00623"/>
    </source>
</evidence>
<dbReference type="Pfam" id="PF05199">
    <property type="entry name" value="GMC_oxred_C"/>
    <property type="match status" value="1"/>
</dbReference>
<dbReference type="Proteomes" id="UP000186336">
    <property type="component" value="Chromosome"/>
</dbReference>
<evidence type="ECO:0000256" key="6">
    <source>
        <dbReference type="RuleBase" id="RU003968"/>
    </source>
</evidence>
<feature type="domain" description="Glucose-methanol-choline oxidoreductase N-terminal" evidence="8">
    <location>
        <begin position="228"/>
        <end position="242"/>
    </location>
</feature>
<dbReference type="GO" id="GO:0016614">
    <property type="term" value="F:oxidoreductase activity, acting on CH-OH group of donors"/>
    <property type="evidence" value="ECO:0007669"/>
    <property type="project" value="InterPro"/>
</dbReference>
<keyword evidence="3 6" id="KW-0285">Flavoprotein</keyword>
<accession>A0A1P8MRW1</accession>
<evidence type="ECO:0000256" key="3">
    <source>
        <dbReference type="ARBA" id="ARBA00022630"/>
    </source>
</evidence>
<comment type="similarity">
    <text evidence="2 6">Belongs to the GMC oxidoreductase family.</text>
</comment>
<proteinExistence type="inferred from homology"/>
<dbReference type="Gene3D" id="3.30.410.40">
    <property type="match status" value="1"/>
</dbReference>
<dbReference type="InterPro" id="IPR012132">
    <property type="entry name" value="GMC_OxRdtase"/>
</dbReference>
<protein>
    <recommendedName>
        <fullName evidence="7 8">Glucose-methanol-choline oxidoreductase N-terminal domain-containing protein</fullName>
    </recommendedName>
</protein>
<keyword evidence="10" id="KW-1185">Reference proteome</keyword>
<dbReference type="AlphaFoldDB" id="A0A1P8MRW1"/>
<dbReference type="KEGG" id="tom:BWR18_03260"/>
<dbReference type="OrthoDB" id="7789073at2"/>